<feature type="region of interest" description="Disordered" evidence="1">
    <location>
        <begin position="548"/>
        <end position="738"/>
    </location>
</feature>
<feature type="region of interest" description="Disordered" evidence="1">
    <location>
        <begin position="498"/>
        <end position="526"/>
    </location>
</feature>
<evidence type="ECO:0000256" key="1">
    <source>
        <dbReference type="SAM" id="MobiDB-lite"/>
    </source>
</evidence>
<proteinExistence type="predicted"/>
<evidence type="ECO:0000313" key="4">
    <source>
        <dbReference type="Proteomes" id="UP000601435"/>
    </source>
</evidence>
<dbReference type="EMBL" id="CAJNJA010006299">
    <property type="protein sequence ID" value="CAE7208522.1"/>
    <property type="molecule type" value="Genomic_DNA"/>
</dbReference>
<keyword evidence="4" id="KW-1185">Reference proteome</keyword>
<dbReference type="InterPro" id="IPR036034">
    <property type="entry name" value="PDZ_sf"/>
</dbReference>
<feature type="domain" description="PDZ" evidence="2">
    <location>
        <begin position="408"/>
        <end position="474"/>
    </location>
</feature>
<feature type="compositionally biased region" description="Basic residues" evidence="1">
    <location>
        <begin position="563"/>
        <end position="572"/>
    </location>
</feature>
<feature type="compositionally biased region" description="Low complexity" evidence="1">
    <location>
        <begin position="666"/>
        <end position="688"/>
    </location>
</feature>
<accession>A0A812JKS6</accession>
<sequence length="902" mass="98558">MLGRVSPLAAPLVFAGWAKSASRRRTLGRLSFAFGKPRERRSFGVFRSRVKDDQDDGLQDGRVGLHFFSDANFTPLRDHFVGSVADDRIELRETFVEDLGVIKQRTAGGVPVYKFKTKLLLEALEEAAPQEVFLISDVDIQFFGEIIPLVKEGIAGRDLCLQREFTNLGVNIGFMAIRRTAASLRFWQSVWDELPTGRWIPGEVNNLLYAAQVPDMRWGCFPPAVWASSQAFDGSCVPEQIILHHANWVVRNYQAGPEGGADASNPLAKLQQLRQLREAVQGEDDGGKLDFFRGISLDPDLADYHQRTFGDLRYGPEWTARLADGTPSPARRYTPPSPLSKGPVHVAAVLPSSVLASRIGVGDELVKVNDASVCDLDRSTLARELSRRPLSLEIKRFASLPRECFSETIDVQVAVSDGAVGFCPRDWHSKPIVVGAVLPNQAAAAKGVREGDVLVLVDGQQANSMTAAELATALSRRPISIRFQRLDGNETARGDQFLASLDDAPPPRMGASAAAADADARGGRDGRELLPSQIATATAKEGIEVTSAASAEAGSLSAAVPRRPPKPRRPVKVRSNQEPQQAEQRELTESTRRPPQPAKPATKPAKPEAPREAREGGTQTEVTMTADKGVQPDIEPQDLEEPPQPLSAESAHVVSFEEEEEEARSEAQACDQDVDEVAAAASADLPALLRPPSIPEPQPDMPPLRPRDFNRTPSPEPFKFRELPPPRAPPALWDEPSGDLENIAVAKPRSLRPSMLKELPPPDRPPLPVETEAELQLWRHVPEDLKPNSPETAEDLEEWLRWPWNAADDAQSNSMCVLLRPMDRPDIAATDRNVQTQVVGVRRGECEGVFRGESVAESRRECREVTGECGRGSGVVGEGRAARGEYRGMVSSGRGVSIVSVE</sequence>
<dbReference type="Proteomes" id="UP000601435">
    <property type="component" value="Unassembled WGS sequence"/>
</dbReference>
<organism evidence="3 4">
    <name type="scientific">Symbiodinium necroappetens</name>
    <dbReference type="NCBI Taxonomy" id="1628268"/>
    <lineage>
        <taxon>Eukaryota</taxon>
        <taxon>Sar</taxon>
        <taxon>Alveolata</taxon>
        <taxon>Dinophyceae</taxon>
        <taxon>Suessiales</taxon>
        <taxon>Symbiodiniaceae</taxon>
        <taxon>Symbiodinium</taxon>
    </lineage>
</organism>
<gene>
    <name evidence="3" type="ORF">SNEC2469_LOCUS1952</name>
</gene>
<feature type="non-terminal residue" evidence="3">
    <location>
        <position position="902"/>
    </location>
</feature>
<name>A0A812JKS6_9DINO</name>
<dbReference type="InterPro" id="IPR001478">
    <property type="entry name" value="PDZ"/>
</dbReference>
<feature type="compositionally biased region" description="Basic and acidic residues" evidence="1">
    <location>
        <begin position="583"/>
        <end position="592"/>
    </location>
</feature>
<protein>
    <recommendedName>
        <fullName evidence="2">PDZ domain-containing protein</fullName>
    </recommendedName>
</protein>
<feature type="compositionally biased region" description="Basic and acidic residues" evidence="1">
    <location>
        <begin position="605"/>
        <end position="615"/>
    </location>
</feature>
<dbReference type="AlphaFoldDB" id="A0A812JKS6"/>
<dbReference type="Pfam" id="PF00595">
    <property type="entry name" value="PDZ"/>
    <property type="match status" value="1"/>
</dbReference>
<evidence type="ECO:0000313" key="3">
    <source>
        <dbReference type="EMBL" id="CAE7208522.1"/>
    </source>
</evidence>
<comment type="caution">
    <text evidence="3">The sequence shown here is derived from an EMBL/GenBank/DDBJ whole genome shotgun (WGS) entry which is preliminary data.</text>
</comment>
<feature type="compositionally biased region" description="Low complexity" evidence="1">
    <location>
        <begin position="548"/>
        <end position="561"/>
    </location>
</feature>
<dbReference type="SUPFAM" id="SSF50156">
    <property type="entry name" value="PDZ domain-like"/>
    <property type="match status" value="2"/>
</dbReference>
<feature type="compositionally biased region" description="Pro residues" evidence="1">
    <location>
        <begin position="692"/>
        <end position="704"/>
    </location>
</feature>
<reference evidence="3" key="1">
    <citation type="submission" date="2021-02" db="EMBL/GenBank/DDBJ databases">
        <authorList>
            <person name="Dougan E. K."/>
            <person name="Rhodes N."/>
            <person name="Thang M."/>
            <person name="Chan C."/>
        </authorList>
    </citation>
    <scope>NUCLEOTIDE SEQUENCE</scope>
</reference>
<dbReference type="PROSITE" id="PS50106">
    <property type="entry name" value="PDZ"/>
    <property type="match status" value="1"/>
</dbReference>
<dbReference type="Gene3D" id="2.30.42.10">
    <property type="match status" value="1"/>
</dbReference>
<evidence type="ECO:0000259" key="2">
    <source>
        <dbReference type="PROSITE" id="PS50106"/>
    </source>
</evidence>
<dbReference type="OrthoDB" id="444225at2759"/>
<dbReference type="SMART" id="SM00228">
    <property type="entry name" value="PDZ"/>
    <property type="match status" value="2"/>
</dbReference>